<sequence length="272" mass="30111">MATVALLANIAMIGGHFSDMVHVFVYPLIGHLRHRLRQRQLSRDPRALAGEDLERCQENLRTTLEIMEVMAEEGFGSSHECEGMGKLVSEYRNLGRETTELGGGLLGNSDRSTPPSKQCLQNIATLVDNIKLLQWKVQMFSSEKRLGKIQQMATAPSQLSGIEDEISVDSTRDQVSFPFIEAKSSLDICTSDVAKVDLSYVSSSMSTQDVVDEQKLTPASQSHPCEGDRTIAVIGDQDEKTPGSSDFKVSNWRSPRKLGQRLGDGYHGKIRR</sequence>
<dbReference type="EMBL" id="JBAHYK010001073">
    <property type="protein sequence ID" value="KAL0569662.1"/>
    <property type="molecule type" value="Genomic_DNA"/>
</dbReference>
<protein>
    <submittedName>
        <fullName evidence="2">Uncharacterized protein</fullName>
    </submittedName>
</protein>
<evidence type="ECO:0000256" key="1">
    <source>
        <dbReference type="SAM" id="Phobius"/>
    </source>
</evidence>
<keyword evidence="1" id="KW-0472">Membrane</keyword>
<dbReference type="Proteomes" id="UP001465976">
    <property type="component" value="Unassembled WGS sequence"/>
</dbReference>
<organism evidence="2 3">
    <name type="scientific">Marasmius crinis-equi</name>
    <dbReference type="NCBI Taxonomy" id="585013"/>
    <lineage>
        <taxon>Eukaryota</taxon>
        <taxon>Fungi</taxon>
        <taxon>Dikarya</taxon>
        <taxon>Basidiomycota</taxon>
        <taxon>Agaricomycotina</taxon>
        <taxon>Agaricomycetes</taxon>
        <taxon>Agaricomycetidae</taxon>
        <taxon>Agaricales</taxon>
        <taxon>Marasmiineae</taxon>
        <taxon>Marasmiaceae</taxon>
        <taxon>Marasmius</taxon>
    </lineage>
</organism>
<evidence type="ECO:0000313" key="2">
    <source>
        <dbReference type="EMBL" id="KAL0569662.1"/>
    </source>
</evidence>
<accession>A0ABR3F361</accession>
<feature type="transmembrane region" description="Helical" evidence="1">
    <location>
        <begin position="6"/>
        <end position="29"/>
    </location>
</feature>
<proteinExistence type="predicted"/>
<name>A0ABR3F361_9AGAR</name>
<evidence type="ECO:0000313" key="3">
    <source>
        <dbReference type="Proteomes" id="UP001465976"/>
    </source>
</evidence>
<reference evidence="2 3" key="1">
    <citation type="submission" date="2024-02" db="EMBL/GenBank/DDBJ databases">
        <title>A draft genome for the cacao thread blight pathogen Marasmius crinis-equi.</title>
        <authorList>
            <person name="Cohen S.P."/>
            <person name="Baruah I.K."/>
            <person name="Amoako-Attah I."/>
            <person name="Bukari Y."/>
            <person name="Meinhardt L.W."/>
            <person name="Bailey B.A."/>
        </authorList>
    </citation>
    <scope>NUCLEOTIDE SEQUENCE [LARGE SCALE GENOMIC DNA]</scope>
    <source>
        <strain evidence="2 3">GH-76</strain>
    </source>
</reference>
<gene>
    <name evidence="2" type="ORF">V5O48_012305</name>
</gene>
<keyword evidence="3" id="KW-1185">Reference proteome</keyword>
<keyword evidence="1" id="KW-0812">Transmembrane</keyword>
<keyword evidence="1" id="KW-1133">Transmembrane helix</keyword>
<comment type="caution">
    <text evidence="2">The sequence shown here is derived from an EMBL/GenBank/DDBJ whole genome shotgun (WGS) entry which is preliminary data.</text>
</comment>